<dbReference type="Proteomes" id="UP000829398">
    <property type="component" value="Chromosome 8"/>
</dbReference>
<name>A0ACB8IDR9_CITSI</name>
<gene>
    <name evidence="1" type="ORF">KPL71_022633</name>
</gene>
<protein>
    <submittedName>
        <fullName evidence="1">Uncharacterized protein</fullName>
    </submittedName>
</protein>
<dbReference type="EMBL" id="CM039177">
    <property type="protein sequence ID" value="KAH9695099.1"/>
    <property type="molecule type" value="Genomic_DNA"/>
</dbReference>
<organism evidence="1 2">
    <name type="scientific">Citrus sinensis</name>
    <name type="common">Sweet orange</name>
    <name type="synonym">Citrus aurantium var. sinensis</name>
    <dbReference type="NCBI Taxonomy" id="2711"/>
    <lineage>
        <taxon>Eukaryota</taxon>
        <taxon>Viridiplantae</taxon>
        <taxon>Streptophyta</taxon>
        <taxon>Embryophyta</taxon>
        <taxon>Tracheophyta</taxon>
        <taxon>Spermatophyta</taxon>
        <taxon>Magnoliopsida</taxon>
        <taxon>eudicotyledons</taxon>
        <taxon>Gunneridae</taxon>
        <taxon>Pentapetalae</taxon>
        <taxon>rosids</taxon>
        <taxon>malvids</taxon>
        <taxon>Sapindales</taxon>
        <taxon>Rutaceae</taxon>
        <taxon>Aurantioideae</taxon>
        <taxon>Citrus</taxon>
    </lineage>
</organism>
<keyword evidence="2" id="KW-1185">Reference proteome</keyword>
<comment type="caution">
    <text evidence="1">The sequence shown here is derived from an EMBL/GenBank/DDBJ whole genome shotgun (WGS) entry which is preliminary data.</text>
</comment>
<accession>A0ACB8IDR9</accession>
<reference evidence="2" key="1">
    <citation type="journal article" date="2023" name="Hortic. Res.">
        <title>A chromosome-level phased genome enabling allele-level studies in sweet orange: a case study on citrus Huanglongbing tolerance.</title>
        <authorList>
            <person name="Wu B."/>
            <person name="Yu Q."/>
            <person name="Deng Z."/>
            <person name="Duan Y."/>
            <person name="Luo F."/>
            <person name="Gmitter F. Jr."/>
        </authorList>
    </citation>
    <scope>NUCLEOTIDE SEQUENCE [LARGE SCALE GENOMIC DNA]</scope>
    <source>
        <strain evidence="2">cv. Valencia</strain>
    </source>
</reference>
<evidence type="ECO:0000313" key="1">
    <source>
        <dbReference type="EMBL" id="KAH9695099.1"/>
    </source>
</evidence>
<evidence type="ECO:0000313" key="2">
    <source>
        <dbReference type="Proteomes" id="UP000829398"/>
    </source>
</evidence>
<proteinExistence type="predicted"/>
<sequence length="365" mass="41355">MAALQLFILCVGLNMVLSSSQQIITTLPGFDGDLPFKLETGYIGVGQNDDVQLFYYFIESERSPEDDPLVLWLTGGPGCSGFSGLVFEIGPLSFDYEKSKVNLPKFLLNPYSWTKVANVIFLDAPVGTGFSYANTWQGYIMNDTLSAAQNYYFLRKWLIAHPSFLANPLYIGGDSYSGIIVPMIVQHVSDGIDVGHRPRMNLKGYLLGNPLTDSTENQNSVPHFAYLNALISHEIYEFHNYVYSYIWANDKTVQSAIGVREGTVKYWVRCNQSLSYTKDVSSSLAYHRNLIKKGYQVLIYSGDVDMKVPYVATEAWIKSLSLTIETGWQPWFVEGQVAGYWYRYKEKNNYHLTFATVKARINHFP</sequence>